<reference evidence="2 3" key="2">
    <citation type="submission" date="2008-10" db="EMBL/GenBank/DDBJ databases">
        <authorList>
            <person name="Fulton L."/>
            <person name="Clifton S."/>
            <person name="Fulton B."/>
            <person name="Xu J."/>
            <person name="Minx P."/>
            <person name="Pepin K.H."/>
            <person name="Johnson M."/>
            <person name="Bhonagiri V."/>
            <person name="Nash W.E."/>
            <person name="Mardis E.R."/>
            <person name="Wilson R.K."/>
        </authorList>
    </citation>
    <scope>NUCLEOTIDE SEQUENCE [LARGE SCALE GENOMIC DNA]</scope>
    <source>
        <strain evidence="2 3">DSM 30120</strain>
    </source>
</reference>
<dbReference type="RefSeq" id="WP_006660144.1">
    <property type="nucleotide sequence ID" value="NZ_ABXW01000060.1"/>
</dbReference>
<dbReference type="GeneID" id="57294480"/>
<proteinExistence type="predicted"/>
<feature type="region of interest" description="Disordered" evidence="1">
    <location>
        <begin position="575"/>
        <end position="595"/>
    </location>
</feature>
<name>B6XIM2_9GAMM</name>
<keyword evidence="2" id="KW-0645">Protease</keyword>
<organism evidence="2 3">
    <name type="scientific">Providencia alcalifaciens DSM 30120</name>
    <dbReference type="NCBI Taxonomy" id="520999"/>
    <lineage>
        <taxon>Bacteria</taxon>
        <taxon>Pseudomonadati</taxon>
        <taxon>Pseudomonadota</taxon>
        <taxon>Gammaproteobacteria</taxon>
        <taxon>Enterobacterales</taxon>
        <taxon>Morganellaceae</taxon>
        <taxon>Providencia</taxon>
    </lineage>
</organism>
<reference evidence="2 3" key="1">
    <citation type="submission" date="2008-10" db="EMBL/GenBank/DDBJ databases">
        <title>Draft genome sequence of Providencia alcalifaciens (DSM 30120).</title>
        <authorList>
            <person name="Sudarsanam P."/>
            <person name="Ley R."/>
            <person name="Guruge J."/>
            <person name="Turnbaugh P.J."/>
            <person name="Mahowald M."/>
            <person name="Liep D."/>
            <person name="Gordon J."/>
        </authorList>
    </citation>
    <scope>NUCLEOTIDE SEQUENCE [LARGE SCALE GENOMIC DNA]</scope>
    <source>
        <strain evidence="2 3">DSM 30120</strain>
    </source>
</reference>
<gene>
    <name evidence="2" type="ORF">PROVALCAL_03217</name>
</gene>
<dbReference type="GO" id="GO:0008233">
    <property type="term" value="F:peptidase activity"/>
    <property type="evidence" value="ECO:0007669"/>
    <property type="project" value="UniProtKB-KW"/>
</dbReference>
<protein>
    <submittedName>
        <fullName evidence="2">Serine protease, subtilase family</fullName>
    </submittedName>
</protein>
<evidence type="ECO:0000313" key="2">
    <source>
        <dbReference type="EMBL" id="EEB44710.1"/>
    </source>
</evidence>
<keyword evidence="2" id="KW-0378">Hydrolase</keyword>
<sequence>MSNNTRYSASRVFTKNDLITIKKLLREDKSPKKMYQYLANKGDRYALFAGVDGSESVFWGMDSLYFPSEDSSWNDEDARNKDFKEIDFKLANEYLNLLESKLIKSDGEIIEILDVNYEELILINIKSCSESRFNIEDWYLYAVFESLSPNERKGFWTHRLNSSTEFKEQVNHHYKTFEMMIKKYMVSDDTNKEMLKSWLTRKFYISMYRTLSDSQFDELDKIRNSESELSILMKDVMGSIKTNERVLGDVVPWVFNEVDADEILTEDALLSMGSRINENILFWETKEEKLKFLINEVHTNRHNRRKKRSVLFDNNGKIKFELNLQEAKDVIEEMKITENPQVLYNYLEANGERYGEIPNGLIRGDSYSGKMATNYLIEKAKQHNIILDHNDLKRIQLSVALETGKKLLNKFRDEKTTVLRKKFTIRDIEDIHDKALMSEKLPKEAWTLSIPLKIIPLKEYDEIYSEMLLNSGSNQSEVEYGLYLMDKMIISIKNNPSKEKFNMFVEWANTISTVDNMIETGSVFGEYLSERGTTLKEYIAVKYNELKAVIPQSDLDIYGVSNPALTTKIQPINREDISPPSTNYPHNMVDKSINR</sequence>
<evidence type="ECO:0000256" key="1">
    <source>
        <dbReference type="SAM" id="MobiDB-lite"/>
    </source>
</evidence>
<dbReference type="AlphaFoldDB" id="B6XIM2"/>
<dbReference type="eggNOG" id="ENOG5031J3V">
    <property type="taxonomic scope" value="Bacteria"/>
</dbReference>
<accession>B6XIM2</accession>
<dbReference type="Proteomes" id="UP000003729">
    <property type="component" value="Unassembled WGS sequence"/>
</dbReference>
<dbReference type="GO" id="GO:0006508">
    <property type="term" value="P:proteolysis"/>
    <property type="evidence" value="ECO:0007669"/>
    <property type="project" value="UniProtKB-KW"/>
</dbReference>
<dbReference type="EMBL" id="ABXW01000060">
    <property type="protein sequence ID" value="EEB44710.1"/>
    <property type="molecule type" value="Genomic_DNA"/>
</dbReference>
<evidence type="ECO:0000313" key="3">
    <source>
        <dbReference type="Proteomes" id="UP000003729"/>
    </source>
</evidence>
<comment type="caution">
    <text evidence="2">The sequence shown here is derived from an EMBL/GenBank/DDBJ whole genome shotgun (WGS) entry which is preliminary data.</text>
</comment>